<dbReference type="OrthoDB" id="9809852at2"/>
<evidence type="ECO:0000259" key="7">
    <source>
        <dbReference type="Pfam" id="PF02272"/>
    </source>
</evidence>
<reference evidence="9 10" key="1">
    <citation type="submission" date="2016-11" db="EMBL/GenBank/DDBJ databases">
        <authorList>
            <person name="Jaros S."/>
            <person name="Januszkiewicz K."/>
            <person name="Wedrychowicz H."/>
        </authorList>
    </citation>
    <scope>NUCLEOTIDE SEQUENCE [LARGE SCALE GENOMIC DNA]</scope>
    <source>
        <strain evidence="9 10">DSM 9705</strain>
    </source>
</reference>
<evidence type="ECO:0000256" key="5">
    <source>
        <dbReference type="ARBA" id="ARBA00022839"/>
    </source>
</evidence>
<proteinExistence type="inferred from homology"/>
<dbReference type="EMBL" id="FQXS01000004">
    <property type="protein sequence ID" value="SHH59670.1"/>
    <property type="molecule type" value="Genomic_DNA"/>
</dbReference>
<accession>A0A1M5U9R7</accession>
<dbReference type="InterPro" id="IPR041122">
    <property type="entry name" value="RecJ_OB"/>
</dbReference>
<keyword evidence="5 9" id="KW-0269">Exonuclease</keyword>
<evidence type="ECO:0000256" key="4">
    <source>
        <dbReference type="ARBA" id="ARBA00022801"/>
    </source>
</evidence>
<dbReference type="Pfam" id="PF02272">
    <property type="entry name" value="DHHA1"/>
    <property type="match status" value="1"/>
</dbReference>
<comment type="similarity">
    <text evidence="1">Belongs to the RecJ family.</text>
</comment>
<dbReference type="RefSeq" id="WP_143165915.1">
    <property type="nucleotide sequence ID" value="NZ_FQXS01000004.1"/>
</dbReference>
<evidence type="ECO:0000313" key="10">
    <source>
        <dbReference type="Proteomes" id="UP000184139"/>
    </source>
</evidence>
<dbReference type="PANTHER" id="PTHR30255">
    <property type="entry name" value="SINGLE-STRANDED-DNA-SPECIFIC EXONUCLEASE RECJ"/>
    <property type="match status" value="1"/>
</dbReference>
<dbReference type="GO" id="GO:0006281">
    <property type="term" value="P:DNA repair"/>
    <property type="evidence" value="ECO:0007669"/>
    <property type="project" value="InterPro"/>
</dbReference>
<dbReference type="PANTHER" id="PTHR30255:SF2">
    <property type="entry name" value="SINGLE-STRANDED-DNA-SPECIFIC EXONUCLEASE RECJ"/>
    <property type="match status" value="1"/>
</dbReference>
<dbReference type="InterPro" id="IPR051673">
    <property type="entry name" value="SSDNA_exonuclease_RecJ"/>
</dbReference>
<dbReference type="STRING" id="1121409.SAMN02745124_01089"/>
<evidence type="ECO:0000256" key="2">
    <source>
        <dbReference type="ARBA" id="ARBA00019841"/>
    </source>
</evidence>
<organism evidence="9 10">
    <name type="scientific">Desulfofustis glycolicus DSM 9705</name>
    <dbReference type="NCBI Taxonomy" id="1121409"/>
    <lineage>
        <taxon>Bacteria</taxon>
        <taxon>Pseudomonadati</taxon>
        <taxon>Thermodesulfobacteriota</taxon>
        <taxon>Desulfobulbia</taxon>
        <taxon>Desulfobulbales</taxon>
        <taxon>Desulfocapsaceae</taxon>
        <taxon>Desulfofustis</taxon>
    </lineage>
</organism>
<feature type="domain" description="RecJ OB" evidence="8">
    <location>
        <begin position="465"/>
        <end position="561"/>
    </location>
</feature>
<dbReference type="GO" id="GO:0006310">
    <property type="term" value="P:DNA recombination"/>
    <property type="evidence" value="ECO:0007669"/>
    <property type="project" value="InterPro"/>
</dbReference>
<dbReference type="GO" id="GO:0008409">
    <property type="term" value="F:5'-3' exonuclease activity"/>
    <property type="evidence" value="ECO:0007669"/>
    <property type="project" value="InterPro"/>
</dbReference>
<evidence type="ECO:0000259" key="8">
    <source>
        <dbReference type="Pfam" id="PF17768"/>
    </source>
</evidence>
<keyword evidence="4" id="KW-0378">Hydrolase</keyword>
<sequence>MITPRLSIHPAIRTHLQRQGITDDTTVANHFYPSLADLPSPNLFRSMERAVDLVVTALSEGHDILVWGDYDVDGITATALLVEFFNQLGVSVRSYIPNRLSEGYGLNEPALRLLAAEMSAEKLLITVDCGIGNRRELACAKELGFTVIVTDHHQVPQDVGAADAVINPKQQECCFPCKDLAGVGVAFYLAAAIRARINGNKIDKIDKCEINMKSFLDFVCIGTIADVVPLTGVNRLLVKGGFEVLAHSGRAGMTALLAELGITGDWLSGEQVSFHIAPVLNAAGRLGAADVSLAVLAGRDQDELKGLTSQLVALNAQRKQVGKHDLENALHLIDIYSIERDKSIVLHGSFHEGILGITAARLVERYGVPALVCSSGRGDHHAMKGSARAPAGFHLYDAMCSCSRYLTSFGGHAAAAGFSLQPALFEEFKSAFQLTARTMFAEQRSAEGDREVKMVGPVALPLREALDPLLLNNLKQLEPFGEGNPRPLFIDDAVRLVSLSLFGGQGEHFKAVARGSYQNLAVVGFRLGGAARAIDLSAPCSLLYSPVIDSYNGHISWKIRAENIWQ</sequence>
<evidence type="ECO:0000313" key="9">
    <source>
        <dbReference type="EMBL" id="SHH59670.1"/>
    </source>
</evidence>
<dbReference type="Proteomes" id="UP000184139">
    <property type="component" value="Unassembled WGS sequence"/>
</dbReference>
<keyword evidence="3" id="KW-0540">Nuclease</keyword>
<evidence type="ECO:0000256" key="3">
    <source>
        <dbReference type="ARBA" id="ARBA00022722"/>
    </source>
</evidence>
<dbReference type="Gene3D" id="3.90.1640.30">
    <property type="match status" value="1"/>
</dbReference>
<name>A0A1M5U9R7_9BACT</name>
<feature type="domain" description="DHHA1" evidence="7">
    <location>
        <begin position="347"/>
        <end position="433"/>
    </location>
</feature>
<dbReference type="NCBIfam" id="TIGR00644">
    <property type="entry name" value="recJ"/>
    <property type="match status" value="1"/>
</dbReference>
<dbReference type="InterPro" id="IPR001667">
    <property type="entry name" value="DDH_dom"/>
</dbReference>
<feature type="domain" description="DDH" evidence="6">
    <location>
        <begin position="64"/>
        <end position="223"/>
    </location>
</feature>
<dbReference type="SUPFAM" id="SSF64182">
    <property type="entry name" value="DHH phosphoesterases"/>
    <property type="match status" value="1"/>
</dbReference>
<dbReference type="Pfam" id="PF17768">
    <property type="entry name" value="RecJ_OB"/>
    <property type="match status" value="1"/>
</dbReference>
<dbReference type="AlphaFoldDB" id="A0A1M5U9R7"/>
<evidence type="ECO:0000256" key="1">
    <source>
        <dbReference type="ARBA" id="ARBA00005915"/>
    </source>
</evidence>
<dbReference type="InterPro" id="IPR038763">
    <property type="entry name" value="DHH_sf"/>
</dbReference>
<keyword evidence="10" id="KW-1185">Reference proteome</keyword>
<dbReference type="Pfam" id="PF01368">
    <property type="entry name" value="DHH"/>
    <property type="match status" value="1"/>
</dbReference>
<evidence type="ECO:0000259" key="6">
    <source>
        <dbReference type="Pfam" id="PF01368"/>
    </source>
</evidence>
<dbReference type="InterPro" id="IPR003156">
    <property type="entry name" value="DHHA1_dom"/>
</dbReference>
<protein>
    <recommendedName>
        <fullName evidence="2">Single-stranded-DNA-specific exonuclease RecJ</fullName>
    </recommendedName>
</protein>
<dbReference type="Gene3D" id="3.10.310.30">
    <property type="match status" value="1"/>
</dbReference>
<dbReference type="GO" id="GO:0003676">
    <property type="term" value="F:nucleic acid binding"/>
    <property type="evidence" value="ECO:0007669"/>
    <property type="project" value="InterPro"/>
</dbReference>
<gene>
    <name evidence="9" type="ORF">SAMN02745124_01089</name>
</gene>
<dbReference type="InterPro" id="IPR004610">
    <property type="entry name" value="RecJ"/>
</dbReference>